<protein>
    <submittedName>
        <fullName evidence="1">Putative motility protein</fullName>
    </submittedName>
</protein>
<dbReference type="RefSeq" id="WP_115748686.1">
    <property type="nucleotide sequence ID" value="NZ_PIOD01000005.1"/>
</dbReference>
<reference evidence="2" key="1">
    <citation type="submission" date="2017-11" db="EMBL/GenBank/DDBJ databases">
        <authorList>
            <person name="Zhu W."/>
        </authorList>
    </citation>
    <scope>NUCLEOTIDE SEQUENCE [LARGE SCALE GENOMIC DNA]</scope>
    <source>
        <strain evidence="2">CAU 1051</strain>
    </source>
</reference>
<dbReference type="Proteomes" id="UP000256520">
    <property type="component" value="Unassembled WGS sequence"/>
</dbReference>
<dbReference type="EMBL" id="PIOD01000005">
    <property type="protein sequence ID" value="RDW20573.1"/>
    <property type="molecule type" value="Genomic_DNA"/>
</dbReference>
<name>A0A3D8PWV2_9BACI</name>
<dbReference type="Pfam" id="PF14070">
    <property type="entry name" value="YjfB_motility"/>
    <property type="match status" value="1"/>
</dbReference>
<comment type="caution">
    <text evidence="1">The sequence shown here is derived from an EMBL/GenBank/DDBJ whole genome shotgun (WGS) entry which is preliminary data.</text>
</comment>
<evidence type="ECO:0000313" key="2">
    <source>
        <dbReference type="Proteomes" id="UP000256520"/>
    </source>
</evidence>
<dbReference type="OrthoDB" id="1924973at2"/>
<sequence>MDIAALSVAMTQSQLQTEAGFALMDKVMNLSEQQSVQLNDMLGQSVIHLTHPSLGTQLDLRI</sequence>
<organism evidence="1 2">
    <name type="scientific">Oceanobacillus chungangensis</name>
    <dbReference type="NCBI Taxonomy" id="1229152"/>
    <lineage>
        <taxon>Bacteria</taxon>
        <taxon>Bacillati</taxon>
        <taxon>Bacillota</taxon>
        <taxon>Bacilli</taxon>
        <taxon>Bacillales</taxon>
        <taxon>Bacillaceae</taxon>
        <taxon>Oceanobacillus</taxon>
    </lineage>
</organism>
<proteinExistence type="predicted"/>
<keyword evidence="2" id="KW-1185">Reference proteome</keyword>
<dbReference type="InterPro" id="IPR025906">
    <property type="entry name" value="YjfB_motility"/>
</dbReference>
<accession>A0A3D8PWV2</accession>
<dbReference type="AlphaFoldDB" id="A0A3D8PWV2"/>
<evidence type="ECO:0000313" key="1">
    <source>
        <dbReference type="EMBL" id="RDW20573.1"/>
    </source>
</evidence>
<gene>
    <name evidence="1" type="ORF">CWR45_04880</name>
</gene>